<reference evidence="2 3" key="1">
    <citation type="journal article" date="2016" name="Nat. Commun.">
        <title>Thousands of microbial genomes shed light on interconnected biogeochemical processes in an aquifer system.</title>
        <authorList>
            <person name="Anantharaman K."/>
            <person name="Brown C.T."/>
            <person name="Hug L.A."/>
            <person name="Sharon I."/>
            <person name="Castelle C.J."/>
            <person name="Probst A.J."/>
            <person name="Thomas B.C."/>
            <person name="Singh A."/>
            <person name="Wilkins M.J."/>
            <person name="Karaoz U."/>
            <person name="Brodie E.L."/>
            <person name="Williams K.H."/>
            <person name="Hubbard S.S."/>
            <person name="Banfield J.F."/>
        </authorList>
    </citation>
    <scope>NUCLEOTIDE SEQUENCE [LARGE SCALE GENOMIC DNA]</scope>
</reference>
<dbReference type="GO" id="GO:0003677">
    <property type="term" value="F:DNA binding"/>
    <property type="evidence" value="ECO:0007669"/>
    <property type="project" value="InterPro"/>
</dbReference>
<comment type="caution">
    <text evidence="2">The sequence shown here is derived from an EMBL/GenBank/DDBJ whole genome shotgun (WGS) entry which is preliminary data.</text>
</comment>
<dbReference type="InterPro" id="IPR010982">
    <property type="entry name" value="Lambda_DNA-bd_dom_sf"/>
</dbReference>
<evidence type="ECO:0000256" key="1">
    <source>
        <dbReference type="SAM" id="Phobius"/>
    </source>
</evidence>
<dbReference type="Proteomes" id="UP000176273">
    <property type="component" value="Unassembled WGS sequence"/>
</dbReference>
<proteinExistence type="predicted"/>
<dbReference type="STRING" id="1798468.A2110_02615"/>
<feature type="transmembrane region" description="Helical" evidence="1">
    <location>
        <begin position="102"/>
        <end position="122"/>
    </location>
</feature>
<keyword evidence="1" id="KW-0472">Membrane</keyword>
<dbReference type="Pfam" id="PF13413">
    <property type="entry name" value="HTH_25"/>
    <property type="match status" value="1"/>
</dbReference>
<evidence type="ECO:0008006" key="4">
    <source>
        <dbReference type="Google" id="ProtNLM"/>
    </source>
</evidence>
<evidence type="ECO:0000313" key="3">
    <source>
        <dbReference type="Proteomes" id="UP000176273"/>
    </source>
</evidence>
<protein>
    <recommendedName>
        <fullName evidence="4">HTH cro/C1-type domain-containing protein</fullName>
    </recommendedName>
</protein>
<dbReference type="Gene3D" id="1.10.260.40">
    <property type="entry name" value="lambda repressor-like DNA-binding domains"/>
    <property type="match status" value="1"/>
</dbReference>
<dbReference type="AlphaFoldDB" id="A0A1F6BKL7"/>
<accession>A0A1F6BKL7</accession>
<dbReference type="Gene3D" id="2.60.40.10">
    <property type="entry name" value="Immunoglobulins"/>
    <property type="match status" value="1"/>
</dbReference>
<evidence type="ECO:0000313" key="2">
    <source>
        <dbReference type="EMBL" id="OGG37469.1"/>
    </source>
</evidence>
<keyword evidence="1" id="KW-1133">Transmembrane helix</keyword>
<name>A0A1F6BKL7_9BACT</name>
<gene>
    <name evidence="2" type="ORF">A2110_02615</name>
</gene>
<organism evidence="2 3">
    <name type="scientific">Candidatus Jorgensenbacteria bacterium GWA1_54_12</name>
    <dbReference type="NCBI Taxonomy" id="1798468"/>
    <lineage>
        <taxon>Bacteria</taxon>
        <taxon>Candidatus Joergenseniibacteriota</taxon>
    </lineage>
</organism>
<dbReference type="EMBL" id="MFKH01000010">
    <property type="protein sequence ID" value="OGG37469.1"/>
    <property type="molecule type" value="Genomic_DNA"/>
</dbReference>
<keyword evidence="1" id="KW-0812">Transmembrane</keyword>
<dbReference type="InterPro" id="IPR013783">
    <property type="entry name" value="Ig-like_fold"/>
</dbReference>
<sequence length="217" mass="24035">MEGEEKTFGQMLTDTLAAKGYSAERLAAETGISDRFINLFLEDRMSELPPSPYLHGYIVRIGEILGFDGERVWQTHFKDRREVRRSGARDILPQNRFALTRMNMPIAAIAILIVVAVGYILFRTYVSSDLTRGLTLEGLGDETLVVESPALVVRGAVDGNLKLTVNDTDVYPGRDGTFSHSVSLSPGMNAVVFELEGLLGRTGKVVKYVFFRSVTQN</sequence>